<comment type="caution">
    <text evidence="1">The sequence shown here is derived from an EMBL/GenBank/DDBJ whole genome shotgun (WGS) entry which is preliminary data.</text>
</comment>
<protein>
    <submittedName>
        <fullName evidence="1">Uncharacterized protein</fullName>
    </submittedName>
</protein>
<evidence type="ECO:0000313" key="2">
    <source>
        <dbReference type="Proteomes" id="UP000232722"/>
    </source>
</evidence>
<dbReference type="EMBL" id="LLXJ01007305">
    <property type="protein sequence ID" value="PKB93766.1"/>
    <property type="molecule type" value="Genomic_DNA"/>
</dbReference>
<proteinExistence type="predicted"/>
<accession>A0A2N0NGS1</accession>
<dbReference type="AlphaFoldDB" id="A0A2N0NGS1"/>
<reference evidence="1 2" key="1">
    <citation type="submission" date="2016-04" db="EMBL/GenBank/DDBJ databases">
        <title>Genome analyses suggest a sexual origin of heterokaryosis in a supposedly ancient asexual fungus.</title>
        <authorList>
            <person name="Ropars J."/>
            <person name="Sedzielewska K."/>
            <person name="Noel J."/>
            <person name="Charron P."/>
            <person name="Farinelli L."/>
            <person name="Marton T."/>
            <person name="Kruger M."/>
            <person name="Pelin A."/>
            <person name="Brachmann A."/>
            <person name="Corradi N."/>
        </authorList>
    </citation>
    <scope>NUCLEOTIDE SEQUENCE [LARGE SCALE GENOMIC DNA]</scope>
    <source>
        <strain evidence="1 2">A5</strain>
    </source>
</reference>
<gene>
    <name evidence="1" type="ORF">RhiirA5_440394</name>
</gene>
<reference evidence="1 2" key="2">
    <citation type="submission" date="2017-09" db="EMBL/GenBank/DDBJ databases">
        <title>Extensive intraspecific genome diversity in a model arbuscular mycorrhizal fungus.</title>
        <authorList>
            <person name="Chen E.C."/>
            <person name="Morin E."/>
            <person name="Beaudet D."/>
            <person name="Noel J."/>
            <person name="Ndikumana S."/>
            <person name="Charron P."/>
            <person name="St-Onge C."/>
            <person name="Giorgi J."/>
            <person name="Grigoriev I.V."/>
            <person name="Roux C."/>
            <person name="Martin F.M."/>
            <person name="Corradi N."/>
        </authorList>
    </citation>
    <scope>NUCLEOTIDE SEQUENCE [LARGE SCALE GENOMIC DNA]</scope>
    <source>
        <strain evidence="1 2">A5</strain>
    </source>
</reference>
<dbReference type="Proteomes" id="UP000232722">
    <property type="component" value="Unassembled WGS sequence"/>
</dbReference>
<feature type="non-terminal residue" evidence="1">
    <location>
        <position position="432"/>
    </location>
</feature>
<evidence type="ECO:0000313" key="1">
    <source>
        <dbReference type="EMBL" id="PKB93766.1"/>
    </source>
</evidence>
<dbReference type="VEuPathDB" id="FungiDB:RhiirA1_487077"/>
<sequence length="432" mass="51459">MDVILSINNCRINDPKNFLNLQLLFLCNDLLNINSIPLEKIKEIIHLGKSTKKQEFITNEIINLVFSNLDNKNDIIPITSFITRSLKLISLESKIRLILYKNIFSQHSFKLMNNGIIEKIFNNEIQQNDQIFFILIENPEVALQLSIRLKTINDNINDINSNMAEFCCEIIQSIFNKFELNELVPYFRNSIESLMKQENLPLQQITSIAFLKEFISKYWKNYFQKENLLSKSLINEINNILKISGHLFIQSMQTYFILDLYKQSSFNIKQFEMLKKEFLCFENRSFIEIEINTNMEMNLLPKLWKQVRKVDFKDLYTFHIANLNEYPFLSVFFKHYNSLKLIKYLYPIIRFMKILNSKLEYHLTRKAAQIMTFHEFIKKESVDDSEYINLKSLFEKFAVSWNSVISHINQYQSKEFFDKPYMTLDLPVIFGL</sequence>
<name>A0A2N0NGS1_9GLOM</name>
<organism evidence="1 2">
    <name type="scientific">Rhizophagus irregularis</name>
    <dbReference type="NCBI Taxonomy" id="588596"/>
    <lineage>
        <taxon>Eukaryota</taxon>
        <taxon>Fungi</taxon>
        <taxon>Fungi incertae sedis</taxon>
        <taxon>Mucoromycota</taxon>
        <taxon>Glomeromycotina</taxon>
        <taxon>Glomeromycetes</taxon>
        <taxon>Glomerales</taxon>
        <taxon>Glomeraceae</taxon>
        <taxon>Rhizophagus</taxon>
    </lineage>
</organism>